<reference evidence="3" key="1">
    <citation type="journal article" date="2023" name="Plant J.">
        <title>The genome of the king protea, Protea cynaroides.</title>
        <authorList>
            <person name="Chang J."/>
            <person name="Duong T.A."/>
            <person name="Schoeman C."/>
            <person name="Ma X."/>
            <person name="Roodt D."/>
            <person name="Barker N."/>
            <person name="Li Z."/>
            <person name="Van de Peer Y."/>
            <person name="Mizrachi E."/>
        </authorList>
    </citation>
    <scope>NUCLEOTIDE SEQUENCE</scope>
    <source>
        <tissue evidence="3">Young leaves</tissue>
    </source>
</reference>
<evidence type="ECO:0000256" key="1">
    <source>
        <dbReference type="SAM" id="MobiDB-lite"/>
    </source>
</evidence>
<dbReference type="AlphaFoldDB" id="A0A9Q0KE45"/>
<comment type="caution">
    <text evidence="3">The sequence shown here is derived from an EMBL/GenBank/DDBJ whole genome shotgun (WGS) entry which is preliminary data.</text>
</comment>
<dbReference type="CDD" id="cd00882">
    <property type="entry name" value="Ras_like_GTPase"/>
    <property type="match status" value="1"/>
</dbReference>
<keyword evidence="2" id="KW-0812">Transmembrane</keyword>
<evidence type="ECO:0000313" key="4">
    <source>
        <dbReference type="Proteomes" id="UP001141806"/>
    </source>
</evidence>
<keyword evidence="2" id="KW-1133">Transmembrane helix</keyword>
<keyword evidence="4" id="KW-1185">Reference proteome</keyword>
<feature type="compositionally biased region" description="Polar residues" evidence="1">
    <location>
        <begin position="9"/>
        <end position="24"/>
    </location>
</feature>
<dbReference type="SUPFAM" id="SSF52540">
    <property type="entry name" value="P-loop containing nucleoside triphosphate hydrolases"/>
    <property type="match status" value="1"/>
</dbReference>
<gene>
    <name evidence="3" type="ORF">NE237_015465</name>
</gene>
<dbReference type="PANTHER" id="PTHR14241:SF32">
    <property type="entry name" value="VWFA DOMAIN-CONTAINING PROTEIN-RELATED"/>
    <property type="match status" value="1"/>
</dbReference>
<feature type="region of interest" description="Disordered" evidence="1">
    <location>
        <begin position="1"/>
        <end position="24"/>
    </location>
</feature>
<dbReference type="Gene3D" id="3.40.50.300">
    <property type="entry name" value="P-loop containing nucleotide triphosphate hydrolases"/>
    <property type="match status" value="1"/>
</dbReference>
<evidence type="ECO:0000256" key="2">
    <source>
        <dbReference type="SAM" id="Phobius"/>
    </source>
</evidence>
<name>A0A9Q0KE45_9MAGN</name>
<dbReference type="EMBL" id="JAMYWD010000006">
    <property type="protein sequence ID" value="KAJ4968764.1"/>
    <property type="molecule type" value="Genomic_DNA"/>
</dbReference>
<protein>
    <submittedName>
        <fullName evidence="3">Uncharacterized protein</fullName>
    </submittedName>
</protein>
<keyword evidence="2" id="KW-0472">Membrane</keyword>
<accession>A0A9Q0KE45</accession>
<sequence length="416" mass="46914">MGGDRDHSTAVSVESSSTGKITDNLSKEQNLDDLLTLNEGNMMDYDNLDDMGGSPCSISFDVSILQRRRGRVYKDVMSSYFSLERRKGTLTEAKSKIVSYTPGTWIEVVGGLRRSDYKLPKVTTLLLIGPRGSGKSSLVNRISSVFEDDKFAVRAQVSYNSSVNKGTYFLHEYMIPRGSTSFCLYDTRSLSDNSSENSEMLKSWITKGVRHGELVVRDSDSTSVRRAMKCKAREIGHWSREARMVNVVIFVVNGVSVLQYLEDSNDNLSYADMLAETFSCPYLSLKDDKPVVVFTHGDLLTRSERARVCIHLGELLGIPPDKQIFDIPEKFDAATELTILDMLQYSLQHADRNLPCRTRTLEKVGAVFQVMCLVGIFLLTLYIAHRLRKLMGKDMRRSPAPEAPLDWYAIRHLWLA</sequence>
<organism evidence="3 4">
    <name type="scientific">Protea cynaroides</name>
    <dbReference type="NCBI Taxonomy" id="273540"/>
    <lineage>
        <taxon>Eukaryota</taxon>
        <taxon>Viridiplantae</taxon>
        <taxon>Streptophyta</taxon>
        <taxon>Embryophyta</taxon>
        <taxon>Tracheophyta</taxon>
        <taxon>Spermatophyta</taxon>
        <taxon>Magnoliopsida</taxon>
        <taxon>Proteales</taxon>
        <taxon>Proteaceae</taxon>
        <taxon>Protea</taxon>
    </lineage>
</organism>
<dbReference type="OrthoDB" id="25620at2759"/>
<evidence type="ECO:0000313" key="3">
    <source>
        <dbReference type="EMBL" id="KAJ4968764.1"/>
    </source>
</evidence>
<dbReference type="InterPro" id="IPR027417">
    <property type="entry name" value="P-loop_NTPase"/>
</dbReference>
<proteinExistence type="predicted"/>
<dbReference type="PANTHER" id="PTHR14241">
    <property type="entry name" value="INTERFERON-INDUCED PROTEIN 44"/>
    <property type="match status" value="1"/>
</dbReference>
<dbReference type="Proteomes" id="UP001141806">
    <property type="component" value="Unassembled WGS sequence"/>
</dbReference>
<feature type="transmembrane region" description="Helical" evidence="2">
    <location>
        <begin position="366"/>
        <end position="387"/>
    </location>
</feature>